<proteinExistence type="predicted"/>
<accession>A0A9D1XLV8</accession>
<reference evidence="1" key="2">
    <citation type="submission" date="2021-04" db="EMBL/GenBank/DDBJ databases">
        <authorList>
            <person name="Gilroy R."/>
        </authorList>
    </citation>
    <scope>NUCLEOTIDE SEQUENCE</scope>
    <source>
        <strain evidence="1">ChiGjej1B1-14440</strain>
    </source>
</reference>
<sequence length="57" mass="7340">MSTRKRLIRKTPMQREREYHEKLLKERASRMYKRNKLFYDAFGIRPSDYYKRKEFEY</sequence>
<name>A0A9D1XLV8_9FIRM</name>
<protein>
    <submittedName>
        <fullName evidence="1">Uncharacterized protein</fullName>
    </submittedName>
</protein>
<reference evidence="1" key="1">
    <citation type="journal article" date="2021" name="PeerJ">
        <title>Extensive microbial diversity within the chicken gut microbiome revealed by metagenomics and culture.</title>
        <authorList>
            <person name="Gilroy R."/>
            <person name="Ravi A."/>
            <person name="Getino M."/>
            <person name="Pursley I."/>
            <person name="Horton D.L."/>
            <person name="Alikhan N.F."/>
            <person name="Baker D."/>
            <person name="Gharbi K."/>
            <person name="Hall N."/>
            <person name="Watson M."/>
            <person name="Adriaenssens E.M."/>
            <person name="Foster-Nyarko E."/>
            <person name="Jarju S."/>
            <person name="Secka A."/>
            <person name="Antonio M."/>
            <person name="Oren A."/>
            <person name="Chaudhuri R.R."/>
            <person name="La Ragione R."/>
            <person name="Hildebrand F."/>
            <person name="Pallen M.J."/>
        </authorList>
    </citation>
    <scope>NUCLEOTIDE SEQUENCE</scope>
    <source>
        <strain evidence="1">ChiGjej1B1-14440</strain>
    </source>
</reference>
<gene>
    <name evidence="1" type="ORF">H9980_08070</name>
</gene>
<dbReference type="Proteomes" id="UP000886724">
    <property type="component" value="Unassembled WGS sequence"/>
</dbReference>
<evidence type="ECO:0000313" key="1">
    <source>
        <dbReference type="EMBL" id="HIX81908.1"/>
    </source>
</evidence>
<evidence type="ECO:0000313" key="2">
    <source>
        <dbReference type="Proteomes" id="UP000886724"/>
    </source>
</evidence>
<comment type="caution">
    <text evidence="1">The sequence shown here is derived from an EMBL/GenBank/DDBJ whole genome shotgun (WGS) entry which is preliminary data.</text>
</comment>
<dbReference type="AlphaFoldDB" id="A0A9D1XLV8"/>
<dbReference type="EMBL" id="DXET01000177">
    <property type="protein sequence ID" value="HIX81908.1"/>
    <property type="molecule type" value="Genomic_DNA"/>
</dbReference>
<organism evidence="1 2">
    <name type="scientific">Candidatus Erysipelatoclostridium merdavium</name>
    <dbReference type="NCBI Taxonomy" id="2838566"/>
    <lineage>
        <taxon>Bacteria</taxon>
        <taxon>Bacillati</taxon>
        <taxon>Bacillota</taxon>
        <taxon>Erysipelotrichia</taxon>
        <taxon>Erysipelotrichales</taxon>
        <taxon>Erysipelotrichales incertae sedis</taxon>
    </lineage>
</organism>